<accession>A0A1F6UEG3</accession>
<evidence type="ECO:0000313" key="3">
    <source>
        <dbReference type="Proteomes" id="UP000177950"/>
    </source>
</evidence>
<organism evidence="2 3">
    <name type="scientific">Candidatus Muproteobacteria bacterium RBG_19FT_COMBO_61_10</name>
    <dbReference type="NCBI Taxonomy" id="1817761"/>
    <lineage>
        <taxon>Bacteria</taxon>
        <taxon>Pseudomonadati</taxon>
        <taxon>Pseudomonadota</taxon>
        <taxon>Candidatus Muproteobacteria</taxon>
    </lineage>
</organism>
<name>A0A1F6UEG3_9PROT</name>
<protein>
    <recommendedName>
        <fullName evidence="1">DUF4340 domain-containing protein</fullName>
    </recommendedName>
</protein>
<dbReference type="InterPro" id="IPR025641">
    <property type="entry name" value="DUF4340"/>
</dbReference>
<dbReference type="Proteomes" id="UP000177950">
    <property type="component" value="Unassembled WGS sequence"/>
</dbReference>
<evidence type="ECO:0000313" key="2">
    <source>
        <dbReference type="EMBL" id="OGI55785.1"/>
    </source>
</evidence>
<dbReference type="EMBL" id="MFSV01000206">
    <property type="protein sequence ID" value="OGI55785.1"/>
    <property type="molecule type" value="Genomic_DNA"/>
</dbReference>
<evidence type="ECO:0000259" key="1">
    <source>
        <dbReference type="Pfam" id="PF14238"/>
    </source>
</evidence>
<dbReference type="AlphaFoldDB" id="A0A1F6UEG3"/>
<proteinExistence type="predicted"/>
<gene>
    <name evidence="2" type="ORF">A2V58_08620</name>
</gene>
<dbReference type="Pfam" id="PF14238">
    <property type="entry name" value="DUF4340"/>
    <property type="match status" value="1"/>
</dbReference>
<reference evidence="2 3" key="1">
    <citation type="journal article" date="2016" name="Nat. Commun.">
        <title>Thousands of microbial genomes shed light on interconnected biogeochemical processes in an aquifer system.</title>
        <authorList>
            <person name="Anantharaman K."/>
            <person name="Brown C.T."/>
            <person name="Hug L.A."/>
            <person name="Sharon I."/>
            <person name="Castelle C.J."/>
            <person name="Probst A.J."/>
            <person name="Thomas B.C."/>
            <person name="Singh A."/>
            <person name="Wilkins M.J."/>
            <person name="Karaoz U."/>
            <person name="Brodie E.L."/>
            <person name="Williams K.H."/>
            <person name="Hubbard S.S."/>
            <person name="Banfield J.F."/>
        </authorList>
    </citation>
    <scope>NUCLEOTIDE SEQUENCE [LARGE SCALE GENOMIC DNA]</scope>
</reference>
<comment type="caution">
    <text evidence="2">The sequence shown here is derived from an EMBL/GenBank/DDBJ whole genome shotgun (WGS) entry which is preliminary data.</text>
</comment>
<sequence>MKNRWLLNLALVLLVAVMLAIVVYRPGTPPQPPAPSLTALSADGISRVRVLRPNQPEIVLEKSAGAWSLVAPHKARANLFRVNNLLALATAKSTGHFDAPAADLVNYGLDQAETRVWLNGQEIRFGSRHPINPQVYVMVDNQVHLIAASYFSGAALAPADFFSHQLLDDGLKPVAFSLPGFKLILDSNGAWQMTPANNELGSDRINTLVDEWRHAQALSVNRYSGKPAHEQAVIRFSADSPLKELTFSILAHKPEFVLYRPDEGLEYHFPEAVGTRLLELKPD</sequence>
<feature type="domain" description="DUF4340" evidence="1">
    <location>
        <begin position="67"/>
        <end position="214"/>
    </location>
</feature>